<name>A0ABP8FX85_9BACT</name>
<dbReference type="InterPro" id="IPR013325">
    <property type="entry name" value="RNA_pol_sigma_r2"/>
</dbReference>
<keyword evidence="8" id="KW-1185">Reference proteome</keyword>
<comment type="caution">
    <text evidence="7">The sequence shown here is derived from an EMBL/GenBank/DDBJ whole genome shotgun (WGS) entry which is preliminary data.</text>
</comment>
<dbReference type="InterPro" id="IPR014327">
    <property type="entry name" value="RNA_pol_sigma70_bacteroid"/>
</dbReference>
<accession>A0ABP8FX85</accession>
<organism evidence="7 8">
    <name type="scientific">Compostibacter hankyongensis</name>
    <dbReference type="NCBI Taxonomy" id="1007089"/>
    <lineage>
        <taxon>Bacteria</taxon>
        <taxon>Pseudomonadati</taxon>
        <taxon>Bacteroidota</taxon>
        <taxon>Chitinophagia</taxon>
        <taxon>Chitinophagales</taxon>
        <taxon>Chitinophagaceae</taxon>
        <taxon>Compostibacter</taxon>
    </lineage>
</organism>
<evidence type="ECO:0000259" key="5">
    <source>
        <dbReference type="Pfam" id="PF04542"/>
    </source>
</evidence>
<dbReference type="PRINTS" id="PR00038">
    <property type="entry name" value="HTHLUXR"/>
</dbReference>
<evidence type="ECO:0000313" key="7">
    <source>
        <dbReference type="EMBL" id="GAA4312910.1"/>
    </source>
</evidence>
<dbReference type="Proteomes" id="UP001501207">
    <property type="component" value="Unassembled WGS sequence"/>
</dbReference>
<dbReference type="NCBIfam" id="TIGR02937">
    <property type="entry name" value="sigma70-ECF"/>
    <property type="match status" value="1"/>
</dbReference>
<dbReference type="SUPFAM" id="SSF88946">
    <property type="entry name" value="Sigma2 domain of RNA polymerase sigma factors"/>
    <property type="match status" value="1"/>
</dbReference>
<keyword evidence="2" id="KW-0805">Transcription regulation</keyword>
<evidence type="ECO:0000259" key="6">
    <source>
        <dbReference type="Pfam" id="PF08281"/>
    </source>
</evidence>
<dbReference type="InterPro" id="IPR013324">
    <property type="entry name" value="RNA_pol_sigma_r3/r4-like"/>
</dbReference>
<dbReference type="Gene3D" id="1.10.1740.10">
    <property type="match status" value="1"/>
</dbReference>
<dbReference type="InterPro" id="IPR013249">
    <property type="entry name" value="RNA_pol_sigma70_r4_t2"/>
</dbReference>
<evidence type="ECO:0000256" key="2">
    <source>
        <dbReference type="ARBA" id="ARBA00023015"/>
    </source>
</evidence>
<dbReference type="InterPro" id="IPR014284">
    <property type="entry name" value="RNA_pol_sigma-70_dom"/>
</dbReference>
<dbReference type="InterPro" id="IPR036388">
    <property type="entry name" value="WH-like_DNA-bd_sf"/>
</dbReference>
<dbReference type="InterPro" id="IPR007627">
    <property type="entry name" value="RNA_pol_sigma70_r2"/>
</dbReference>
<keyword evidence="4" id="KW-0804">Transcription</keyword>
<proteinExistence type="inferred from homology"/>
<evidence type="ECO:0000256" key="3">
    <source>
        <dbReference type="ARBA" id="ARBA00023082"/>
    </source>
</evidence>
<sequence length="178" mass="20612">MGLLRYGDSAAFTEIYNRFWDKLFSVAVNKLDGDLELAEELVQDIFLDVWQRRKTLAITGKLSAYLATAMKYKVIDSRIKRKRAKDFLQNAALYPPIADTSTEEQLSFDELRDRLAALVKELPRKCRLVYTLSKEAGFSQKEIARRLNISEKTVESHLSRAMKLLRAGLQHIFIFFLF</sequence>
<evidence type="ECO:0000313" key="8">
    <source>
        <dbReference type="Proteomes" id="UP001501207"/>
    </source>
</evidence>
<reference evidence="8" key="1">
    <citation type="journal article" date="2019" name="Int. J. Syst. Evol. Microbiol.">
        <title>The Global Catalogue of Microorganisms (GCM) 10K type strain sequencing project: providing services to taxonomists for standard genome sequencing and annotation.</title>
        <authorList>
            <consortium name="The Broad Institute Genomics Platform"/>
            <consortium name="The Broad Institute Genome Sequencing Center for Infectious Disease"/>
            <person name="Wu L."/>
            <person name="Ma J."/>
        </authorList>
    </citation>
    <scope>NUCLEOTIDE SEQUENCE [LARGE SCALE GENOMIC DNA]</scope>
    <source>
        <strain evidence="8">JCM 17664</strain>
    </source>
</reference>
<evidence type="ECO:0000256" key="4">
    <source>
        <dbReference type="ARBA" id="ARBA00023163"/>
    </source>
</evidence>
<feature type="domain" description="RNA polymerase sigma factor 70 region 4 type 2" evidence="6">
    <location>
        <begin position="113"/>
        <end position="165"/>
    </location>
</feature>
<dbReference type="InterPro" id="IPR039425">
    <property type="entry name" value="RNA_pol_sigma-70-like"/>
</dbReference>
<dbReference type="Gene3D" id="1.10.10.10">
    <property type="entry name" value="Winged helix-like DNA-binding domain superfamily/Winged helix DNA-binding domain"/>
    <property type="match status" value="1"/>
</dbReference>
<dbReference type="InterPro" id="IPR000792">
    <property type="entry name" value="Tscrpt_reg_LuxR_C"/>
</dbReference>
<keyword evidence="3" id="KW-0731">Sigma factor</keyword>
<dbReference type="Pfam" id="PF08281">
    <property type="entry name" value="Sigma70_r4_2"/>
    <property type="match status" value="1"/>
</dbReference>
<dbReference type="PANTHER" id="PTHR43133">
    <property type="entry name" value="RNA POLYMERASE ECF-TYPE SIGMA FACTO"/>
    <property type="match status" value="1"/>
</dbReference>
<comment type="similarity">
    <text evidence="1">Belongs to the sigma-70 factor family. ECF subfamily.</text>
</comment>
<dbReference type="EMBL" id="BAABFN010000005">
    <property type="protein sequence ID" value="GAA4312910.1"/>
    <property type="molecule type" value="Genomic_DNA"/>
</dbReference>
<dbReference type="PANTHER" id="PTHR43133:SF46">
    <property type="entry name" value="RNA POLYMERASE SIGMA-70 FACTOR ECF SUBFAMILY"/>
    <property type="match status" value="1"/>
</dbReference>
<dbReference type="NCBIfam" id="TIGR02985">
    <property type="entry name" value="Sig70_bacteroi1"/>
    <property type="match status" value="1"/>
</dbReference>
<dbReference type="CDD" id="cd06171">
    <property type="entry name" value="Sigma70_r4"/>
    <property type="match status" value="1"/>
</dbReference>
<protein>
    <submittedName>
        <fullName evidence="7">RNA polymerase sigma-70 factor</fullName>
    </submittedName>
</protein>
<dbReference type="SUPFAM" id="SSF88659">
    <property type="entry name" value="Sigma3 and sigma4 domains of RNA polymerase sigma factors"/>
    <property type="match status" value="1"/>
</dbReference>
<feature type="domain" description="RNA polymerase sigma-70 region 2" evidence="5">
    <location>
        <begin position="18"/>
        <end position="83"/>
    </location>
</feature>
<gene>
    <name evidence="7" type="ORF">GCM10023143_22850</name>
</gene>
<evidence type="ECO:0000256" key="1">
    <source>
        <dbReference type="ARBA" id="ARBA00010641"/>
    </source>
</evidence>
<dbReference type="Pfam" id="PF04542">
    <property type="entry name" value="Sigma70_r2"/>
    <property type="match status" value="1"/>
</dbReference>